<dbReference type="RefSeq" id="XP_015468296.1">
    <property type="nucleotide sequence ID" value="XM_015610842.1"/>
</dbReference>
<dbReference type="GeneID" id="26839021"/>
<comment type="caution">
    <text evidence="3">The sequence shown here is derived from an EMBL/GenBank/DDBJ whole genome shotgun (WGS) entry which is preliminary data.</text>
</comment>
<reference evidence="3 4" key="1">
    <citation type="submission" date="2015-11" db="EMBL/GenBank/DDBJ databases">
        <title>The genome of Debaryomyces fabryi.</title>
        <authorList>
            <person name="Tafer H."/>
            <person name="Lopandic K."/>
        </authorList>
    </citation>
    <scope>NUCLEOTIDE SEQUENCE [LARGE SCALE GENOMIC DNA]</scope>
    <source>
        <strain evidence="3 4">CBS 789</strain>
    </source>
</reference>
<evidence type="ECO:0000259" key="2">
    <source>
        <dbReference type="Pfam" id="PF10213"/>
    </source>
</evidence>
<evidence type="ECO:0000313" key="4">
    <source>
        <dbReference type="Proteomes" id="UP000054251"/>
    </source>
</evidence>
<evidence type="ECO:0000256" key="1">
    <source>
        <dbReference type="PIRNR" id="PIRNR036995"/>
    </source>
</evidence>
<sequence>MYSGRNVPRVLKNYSNYRVSRSYSKSELSGPLYLNPHAWKGLPADRIFELHNLRKDAMGEKYNPDDEERSAILSTFTSLGKVKPTLEYAYEIDNFKERHMNNTPVNLRGLPPMKSNINVIDKGATSHEQRKIEQLHRVSAYEMPLLAKFRQEYKPEPTTNTPIKLSFNTDFSDGSNSLNRKVTLLCNIEDLNLNEKQQRKFKILATNRFNHHTNTIKFSTNQHAEATQNARHLVSIFNRLLEASKDLSDDFSDIPVDSRHMHTKKAESSFPEAWKRPEDAPIARHKIIRRLVDEVKQKQDAKYIKKYSP</sequence>
<dbReference type="InterPro" id="IPR039848">
    <property type="entry name" value="Ribosomal_mS35_mt"/>
</dbReference>
<dbReference type="Pfam" id="PF10213">
    <property type="entry name" value="MRP-S28"/>
    <property type="match status" value="1"/>
</dbReference>
<organism evidence="3 4">
    <name type="scientific">Debaryomyces fabryi</name>
    <dbReference type="NCBI Taxonomy" id="58627"/>
    <lineage>
        <taxon>Eukaryota</taxon>
        <taxon>Fungi</taxon>
        <taxon>Dikarya</taxon>
        <taxon>Ascomycota</taxon>
        <taxon>Saccharomycotina</taxon>
        <taxon>Pichiomycetes</taxon>
        <taxon>Debaryomycetaceae</taxon>
        <taxon>Debaryomyces</taxon>
    </lineage>
</organism>
<comment type="similarity">
    <text evidence="1">Belongs to the mitochondrion-specific ribosomal protein mS35 family.</text>
</comment>
<keyword evidence="1" id="KW-0496">Mitochondrion</keyword>
<dbReference type="Proteomes" id="UP000054251">
    <property type="component" value="Unassembled WGS sequence"/>
</dbReference>
<comment type="function">
    <text evidence="1">Component of the mitochondrial ribosome (mitoribosome), a dedicated translation machinery responsible for the synthesis of mitochondrial genome-encoded proteins, including at least some of the essential transmembrane subunits of the mitochondrial respiratory chain. The mitoribosomes are attached to the mitochondrial inner membrane and translation products are cotranslationally integrated into the membrane.</text>
</comment>
<accession>A0A0V1Q169</accession>
<comment type="subcellular location">
    <subcellularLocation>
        <location evidence="1">Mitochondrion</location>
    </subcellularLocation>
</comment>
<protein>
    <recommendedName>
        <fullName evidence="1">Small ribosomal subunit protein mS35</fullName>
    </recommendedName>
    <alternativeName>
        <fullName evidence="1">37S ribosomal protein S24, mitochondrial</fullName>
    </alternativeName>
</protein>
<proteinExistence type="inferred from homology"/>
<dbReference type="AlphaFoldDB" id="A0A0V1Q169"/>
<dbReference type="InterPro" id="IPR019349">
    <property type="entry name" value="Ribosomal_mS35_mit"/>
</dbReference>
<keyword evidence="1" id="KW-0687">Ribonucleoprotein</keyword>
<dbReference type="PANTHER" id="PTHR13490:SF0">
    <property type="entry name" value="SMALL RIBOSOMAL SUBUNIT PROTEIN MS35"/>
    <property type="match status" value="1"/>
</dbReference>
<dbReference type="PIRSF" id="PIRSF036995">
    <property type="entry name" value="RSM24"/>
    <property type="match status" value="1"/>
</dbReference>
<dbReference type="GO" id="GO:0003735">
    <property type="term" value="F:structural constituent of ribosome"/>
    <property type="evidence" value="ECO:0007669"/>
    <property type="project" value="UniProtKB-UniRule"/>
</dbReference>
<dbReference type="PANTHER" id="PTHR13490">
    <property type="entry name" value="MITOCHONDRIAL 28S RIBOSOMAL PROTEIN S28"/>
    <property type="match status" value="1"/>
</dbReference>
<keyword evidence="1" id="KW-0689">Ribosomal protein</keyword>
<name>A0A0V1Q169_9ASCO</name>
<dbReference type="OrthoDB" id="283424at2759"/>
<evidence type="ECO:0000313" key="3">
    <source>
        <dbReference type="EMBL" id="KSA02194.1"/>
    </source>
</evidence>
<feature type="domain" description="Small ribosomal subunit protein mS35 mitochondrial conserved" evidence="2">
    <location>
        <begin position="152"/>
        <end position="275"/>
    </location>
</feature>
<keyword evidence="4" id="KW-1185">Reference proteome</keyword>
<dbReference type="EMBL" id="LMYN01000032">
    <property type="protein sequence ID" value="KSA02194.1"/>
    <property type="molecule type" value="Genomic_DNA"/>
</dbReference>
<dbReference type="GO" id="GO:0005763">
    <property type="term" value="C:mitochondrial small ribosomal subunit"/>
    <property type="evidence" value="ECO:0007669"/>
    <property type="project" value="UniProtKB-UniRule"/>
</dbReference>
<dbReference type="GO" id="GO:0032543">
    <property type="term" value="P:mitochondrial translation"/>
    <property type="evidence" value="ECO:0007669"/>
    <property type="project" value="UniProtKB-UniRule"/>
</dbReference>
<gene>
    <name evidence="3" type="ORF">AC631_02012</name>
</gene>
<dbReference type="InterPro" id="IPR017081">
    <property type="entry name" value="Ribosomal_mS35"/>
</dbReference>